<dbReference type="PANTHER" id="PTHR11806">
    <property type="entry name" value="GLUCOSE INHIBITED DIVISION PROTEIN A"/>
    <property type="match status" value="1"/>
</dbReference>
<dbReference type="KEGG" id="din:Selin_0127"/>
<comment type="similarity">
    <text evidence="3 12">Belongs to the MnmG family.</text>
</comment>
<dbReference type="InterPro" id="IPR026904">
    <property type="entry name" value="MnmG_C"/>
</dbReference>
<dbReference type="InterPro" id="IPR004416">
    <property type="entry name" value="MnmG"/>
</dbReference>
<protein>
    <recommendedName>
        <fullName evidence="4 12">tRNA uridine 5-carboxymethylaminomethyl modification enzyme MnmG</fullName>
    </recommendedName>
    <alternativeName>
        <fullName evidence="11 12">Glucose-inhibited division protein A</fullName>
    </alternativeName>
</protein>
<dbReference type="AlphaFoldDB" id="E6W5F4"/>
<evidence type="ECO:0000256" key="8">
    <source>
        <dbReference type="ARBA" id="ARBA00022827"/>
    </source>
</evidence>
<dbReference type="STRING" id="653733.Selin_0127"/>
<evidence type="ECO:0000256" key="2">
    <source>
        <dbReference type="ARBA" id="ARBA00003717"/>
    </source>
</evidence>
<evidence type="ECO:0000256" key="9">
    <source>
        <dbReference type="ARBA" id="ARBA00023027"/>
    </source>
</evidence>
<evidence type="ECO:0000259" key="13">
    <source>
        <dbReference type="SMART" id="SM01228"/>
    </source>
</evidence>
<evidence type="ECO:0000313" key="14">
    <source>
        <dbReference type="EMBL" id="ADU64885.1"/>
    </source>
</evidence>
<dbReference type="FunCoup" id="E6W5F4">
    <property type="interactions" value="525"/>
</dbReference>
<organism evidence="14 15">
    <name type="scientific">Desulfurispirillum indicum (strain ATCC BAA-1389 / DSM 22839 / S5)</name>
    <dbReference type="NCBI Taxonomy" id="653733"/>
    <lineage>
        <taxon>Bacteria</taxon>
        <taxon>Pseudomonadati</taxon>
        <taxon>Chrysiogenota</taxon>
        <taxon>Chrysiogenia</taxon>
        <taxon>Chrysiogenales</taxon>
        <taxon>Chrysiogenaceae</taxon>
        <taxon>Desulfurispirillum</taxon>
    </lineage>
</organism>
<evidence type="ECO:0000256" key="3">
    <source>
        <dbReference type="ARBA" id="ARBA00007653"/>
    </source>
</evidence>
<dbReference type="InterPro" id="IPR020595">
    <property type="entry name" value="MnmG-rel_CS"/>
</dbReference>
<evidence type="ECO:0000256" key="1">
    <source>
        <dbReference type="ARBA" id="ARBA00001974"/>
    </source>
</evidence>
<dbReference type="Pfam" id="PF21680">
    <property type="entry name" value="GIDA_C_1st"/>
    <property type="match status" value="1"/>
</dbReference>
<dbReference type="HOGENOM" id="CLU_007831_2_2_0"/>
<keyword evidence="7 12" id="KW-0819">tRNA processing</keyword>
<dbReference type="GO" id="GO:0030488">
    <property type="term" value="P:tRNA methylation"/>
    <property type="evidence" value="ECO:0007669"/>
    <property type="project" value="TreeGrafter"/>
</dbReference>
<evidence type="ECO:0000256" key="7">
    <source>
        <dbReference type="ARBA" id="ARBA00022694"/>
    </source>
</evidence>
<dbReference type="PROSITE" id="PS01281">
    <property type="entry name" value="GIDA_2"/>
    <property type="match status" value="1"/>
</dbReference>
<dbReference type="GO" id="GO:0005829">
    <property type="term" value="C:cytosol"/>
    <property type="evidence" value="ECO:0007669"/>
    <property type="project" value="TreeGrafter"/>
</dbReference>
<keyword evidence="6 12" id="KW-0285">Flavoprotein</keyword>
<dbReference type="FunFam" id="3.50.50.60:FF:000010">
    <property type="entry name" value="tRNA uridine 5-carboxymethylaminomethyl modification enzyme MnmG"/>
    <property type="match status" value="1"/>
</dbReference>
<gene>
    <name evidence="12" type="primary">mnmG</name>
    <name evidence="12" type="synonym">gidA</name>
    <name evidence="14" type="ordered locus">Selin_0127</name>
</gene>
<evidence type="ECO:0000256" key="12">
    <source>
        <dbReference type="HAMAP-Rule" id="MF_00129"/>
    </source>
</evidence>
<dbReference type="RefSeq" id="WP_013504774.1">
    <property type="nucleotide sequence ID" value="NC_014836.1"/>
</dbReference>
<name>E6W5F4_DESIS</name>
<dbReference type="EMBL" id="CP002432">
    <property type="protein sequence ID" value="ADU64885.1"/>
    <property type="molecule type" value="Genomic_DNA"/>
</dbReference>
<dbReference type="NCBIfam" id="TIGR00136">
    <property type="entry name" value="mnmG_gidA"/>
    <property type="match status" value="1"/>
</dbReference>
<sequence>MLNYTRTFDVIVVGAGHAGCEAALAAARMGCSTALFSINLDTIAQMSCNPAIGGVAKGHLVKEIDALGGEMALNIDATGIQFRTLNTSKGPAVRSSRAQADKQLYRKRMKQVLELQPNLHITQDMVTGIFTQNGVIAGVISQIGVRYHARAVVLTAGTFMNGTVHIGFESFPAGRLGEPPALGLSESLQEHGFELGRLKTGTPARVNRHSIDFSRMEEQPGDPDPRPFSFMNTHIRQSQVPCWISWTNERTHEIIRRNIERSALYSGKITGIGPRYCPSIEDKVVKFPDKDRHQTFLEPEGYDTNEFYINGMSTSLPVDVQMEFYRTIPGLERVELMRPAYAIEYDFIPPTQLCATLETKPVRGLFHAGQINGTSGYEEAAAQGLLAGINAALRASGREPVTIGREQGYIGVMVDDLVTKGTREPYRMFTSRAEHRLVLREDNADLRLTELGRRVGLVSDERYRRFEIKRTMVEAEKKRLQNLTVKPAPEVNQLLAELGTAVLAEPLRAAALLKRHEVHYKHLVQMGAGLAGLPADVREQVEIQLQYEGYIQREEKFIQHQMKLDRVQIPASFDYESVSGLSREVRTKLLEIRPATLGQALRISGVTPAAVSVLSIHLENLRRQQRGAQQ</sequence>
<dbReference type="PROSITE" id="PS01280">
    <property type="entry name" value="GIDA_1"/>
    <property type="match status" value="1"/>
</dbReference>
<dbReference type="InterPro" id="IPR002218">
    <property type="entry name" value="MnmG-rel"/>
</dbReference>
<dbReference type="InterPro" id="IPR047001">
    <property type="entry name" value="MnmG_C_subdom"/>
</dbReference>
<dbReference type="GO" id="GO:0050660">
    <property type="term" value="F:flavin adenine dinucleotide binding"/>
    <property type="evidence" value="ECO:0007669"/>
    <property type="project" value="UniProtKB-UniRule"/>
</dbReference>
<keyword evidence="15" id="KW-1185">Reference proteome</keyword>
<dbReference type="SUPFAM" id="SSF51905">
    <property type="entry name" value="FAD/NAD(P)-binding domain"/>
    <property type="match status" value="1"/>
</dbReference>
<comment type="caution">
    <text evidence="12">Lacks conserved residue(s) required for the propagation of feature annotation.</text>
</comment>
<keyword evidence="5 12" id="KW-0963">Cytoplasm</keyword>
<evidence type="ECO:0000256" key="6">
    <source>
        <dbReference type="ARBA" id="ARBA00022630"/>
    </source>
</evidence>
<evidence type="ECO:0000256" key="11">
    <source>
        <dbReference type="ARBA" id="ARBA00031800"/>
    </source>
</evidence>
<dbReference type="Pfam" id="PF01134">
    <property type="entry name" value="GIDA"/>
    <property type="match status" value="1"/>
</dbReference>
<dbReference type="PANTHER" id="PTHR11806:SF0">
    <property type="entry name" value="PROTEIN MTO1 HOMOLOG, MITOCHONDRIAL"/>
    <property type="match status" value="1"/>
</dbReference>
<evidence type="ECO:0000256" key="4">
    <source>
        <dbReference type="ARBA" id="ARBA00020461"/>
    </source>
</evidence>
<dbReference type="GO" id="GO:0002098">
    <property type="term" value="P:tRNA wobble uridine modification"/>
    <property type="evidence" value="ECO:0007669"/>
    <property type="project" value="InterPro"/>
</dbReference>
<dbReference type="FunFam" id="1.10.10.1800:FF:000001">
    <property type="entry name" value="tRNA uridine 5-carboxymethylaminomethyl modification enzyme MnmG"/>
    <property type="match status" value="1"/>
</dbReference>
<dbReference type="InterPro" id="IPR044920">
    <property type="entry name" value="MnmG_C_subdom_sf"/>
</dbReference>
<dbReference type="Pfam" id="PF13932">
    <property type="entry name" value="SAM_GIDA_C"/>
    <property type="match status" value="1"/>
</dbReference>
<dbReference type="FunFam" id="1.10.150.570:FF:000001">
    <property type="entry name" value="tRNA uridine 5-carboxymethylaminomethyl modification enzyme MnmG"/>
    <property type="match status" value="1"/>
</dbReference>
<dbReference type="Gene3D" id="3.50.50.60">
    <property type="entry name" value="FAD/NAD(P)-binding domain"/>
    <property type="match status" value="2"/>
</dbReference>
<dbReference type="Proteomes" id="UP000002572">
    <property type="component" value="Chromosome"/>
</dbReference>
<dbReference type="Gene3D" id="1.10.10.1800">
    <property type="entry name" value="tRNA uridine 5-carboxymethylaminomethyl modification enzyme MnmG/GidA"/>
    <property type="match status" value="1"/>
</dbReference>
<comment type="cofactor">
    <cofactor evidence="1 12">
        <name>FAD</name>
        <dbReference type="ChEBI" id="CHEBI:57692"/>
    </cofactor>
</comment>
<keyword evidence="8 12" id="KW-0274">FAD</keyword>
<evidence type="ECO:0000313" key="15">
    <source>
        <dbReference type="Proteomes" id="UP000002572"/>
    </source>
</evidence>
<dbReference type="InterPro" id="IPR040131">
    <property type="entry name" value="MnmG_N"/>
</dbReference>
<dbReference type="OrthoDB" id="9815560at2"/>
<dbReference type="HAMAP" id="MF_00129">
    <property type="entry name" value="MnmG_GidA"/>
    <property type="match status" value="1"/>
</dbReference>
<comment type="subunit">
    <text evidence="10 12">Homodimer. Heterotetramer of two MnmE and two MnmG subunits.</text>
</comment>
<dbReference type="SMART" id="SM01228">
    <property type="entry name" value="GIDA_assoc_3"/>
    <property type="match status" value="1"/>
</dbReference>
<dbReference type="Gene3D" id="1.10.150.570">
    <property type="entry name" value="GidA associated domain, C-terminal subdomain"/>
    <property type="match status" value="1"/>
</dbReference>
<proteinExistence type="inferred from homology"/>
<feature type="binding site" evidence="12">
    <location>
        <begin position="273"/>
        <end position="287"/>
    </location>
    <ligand>
        <name>NAD(+)</name>
        <dbReference type="ChEBI" id="CHEBI:57540"/>
    </ligand>
</feature>
<evidence type="ECO:0000256" key="5">
    <source>
        <dbReference type="ARBA" id="ARBA00022490"/>
    </source>
</evidence>
<accession>E6W5F4</accession>
<dbReference type="FunFam" id="3.50.50.60:FF:000002">
    <property type="entry name" value="tRNA uridine 5-carboxymethylaminomethyl modification enzyme MnmG"/>
    <property type="match status" value="1"/>
</dbReference>
<dbReference type="InParanoid" id="E6W5F4"/>
<feature type="domain" description="tRNA uridine 5-carboxymethylaminomethyl modification enzyme C-terminal subdomain" evidence="13">
    <location>
        <begin position="545"/>
        <end position="616"/>
    </location>
</feature>
<dbReference type="InterPro" id="IPR049312">
    <property type="entry name" value="GIDA_C_N"/>
</dbReference>
<reference evidence="14 15" key="1">
    <citation type="submission" date="2010-12" db="EMBL/GenBank/DDBJ databases">
        <title>Complete sequence of Desulfurispirillum indicum S5.</title>
        <authorList>
            <consortium name="US DOE Joint Genome Institute"/>
            <person name="Lucas S."/>
            <person name="Copeland A."/>
            <person name="Lapidus A."/>
            <person name="Cheng J.-F."/>
            <person name="Goodwin L."/>
            <person name="Pitluck S."/>
            <person name="Chertkov O."/>
            <person name="Held B."/>
            <person name="Detter J.C."/>
            <person name="Han C."/>
            <person name="Tapia R."/>
            <person name="Land M."/>
            <person name="Hauser L."/>
            <person name="Kyrpides N."/>
            <person name="Ivanova N."/>
            <person name="Mikhailova N."/>
            <person name="Haggblom M."/>
            <person name="Rauschenbach I."/>
            <person name="Bini E."/>
            <person name="Woyke T."/>
        </authorList>
    </citation>
    <scope>NUCLEOTIDE SEQUENCE [LARGE SCALE GENOMIC DNA]</scope>
    <source>
        <strain evidence="15">ATCC BAA-1389 / DSM 22839 / S5</strain>
    </source>
</reference>
<dbReference type="eggNOG" id="COG0445">
    <property type="taxonomic scope" value="Bacteria"/>
</dbReference>
<keyword evidence="9 12" id="KW-0520">NAD</keyword>
<dbReference type="InterPro" id="IPR036188">
    <property type="entry name" value="FAD/NAD-bd_sf"/>
</dbReference>
<comment type="subcellular location">
    <subcellularLocation>
        <location evidence="12">Cytoplasm</location>
    </subcellularLocation>
</comment>
<feature type="binding site" evidence="12">
    <location>
        <begin position="14"/>
        <end position="19"/>
    </location>
    <ligand>
        <name>FAD</name>
        <dbReference type="ChEBI" id="CHEBI:57692"/>
    </ligand>
</feature>
<comment type="function">
    <text evidence="2 12">NAD-binding protein involved in the addition of a carboxymethylaminomethyl (cmnm) group at the wobble position (U34) of certain tRNAs, forming tRNA-cmnm(5)s(2)U34.</text>
</comment>
<evidence type="ECO:0000256" key="10">
    <source>
        <dbReference type="ARBA" id="ARBA00025948"/>
    </source>
</evidence>